<sequence length="59" mass="6334">FSCCCGDLWRAELEVHSPVITVGLAAQRICLQLDCSWGKSVDSPTCTASDLVIGQATDY</sequence>
<protein>
    <submittedName>
        <fullName evidence="1">Uncharacterized protein</fullName>
    </submittedName>
</protein>
<accession>A0A7J7LF30</accession>
<reference evidence="1 2" key="1">
    <citation type="journal article" date="2020" name="IScience">
        <title>Genome Sequencing of the Endangered Kingdonia uniflora (Circaeasteraceae, Ranunculales) Reveals Potential Mechanisms of Evolutionary Specialization.</title>
        <authorList>
            <person name="Sun Y."/>
            <person name="Deng T."/>
            <person name="Zhang A."/>
            <person name="Moore M.J."/>
            <person name="Landis J.B."/>
            <person name="Lin N."/>
            <person name="Zhang H."/>
            <person name="Zhang X."/>
            <person name="Huang J."/>
            <person name="Zhang X."/>
            <person name="Sun H."/>
            <person name="Wang H."/>
        </authorList>
    </citation>
    <scope>NUCLEOTIDE SEQUENCE [LARGE SCALE GENOMIC DNA]</scope>
    <source>
        <strain evidence="1">TB1705</strain>
        <tissue evidence="1">Leaf</tissue>
    </source>
</reference>
<evidence type="ECO:0000313" key="1">
    <source>
        <dbReference type="EMBL" id="KAF6141237.1"/>
    </source>
</evidence>
<gene>
    <name evidence="1" type="ORF">GIB67_024321</name>
</gene>
<comment type="caution">
    <text evidence="1">The sequence shown here is derived from an EMBL/GenBank/DDBJ whole genome shotgun (WGS) entry which is preliminary data.</text>
</comment>
<dbReference type="EMBL" id="JACGCM010002329">
    <property type="protein sequence ID" value="KAF6141237.1"/>
    <property type="molecule type" value="Genomic_DNA"/>
</dbReference>
<evidence type="ECO:0000313" key="2">
    <source>
        <dbReference type="Proteomes" id="UP000541444"/>
    </source>
</evidence>
<proteinExistence type="predicted"/>
<organism evidence="1 2">
    <name type="scientific">Kingdonia uniflora</name>
    <dbReference type="NCBI Taxonomy" id="39325"/>
    <lineage>
        <taxon>Eukaryota</taxon>
        <taxon>Viridiplantae</taxon>
        <taxon>Streptophyta</taxon>
        <taxon>Embryophyta</taxon>
        <taxon>Tracheophyta</taxon>
        <taxon>Spermatophyta</taxon>
        <taxon>Magnoliopsida</taxon>
        <taxon>Ranunculales</taxon>
        <taxon>Circaeasteraceae</taxon>
        <taxon>Kingdonia</taxon>
    </lineage>
</organism>
<dbReference type="AlphaFoldDB" id="A0A7J7LF30"/>
<keyword evidence="2" id="KW-1185">Reference proteome</keyword>
<dbReference type="Proteomes" id="UP000541444">
    <property type="component" value="Unassembled WGS sequence"/>
</dbReference>
<feature type="non-terminal residue" evidence="1">
    <location>
        <position position="1"/>
    </location>
</feature>
<name>A0A7J7LF30_9MAGN</name>